<evidence type="ECO:0000313" key="3">
    <source>
        <dbReference type="EnsemblPlants" id="OGLUM06G18810.1"/>
    </source>
</evidence>
<dbReference type="Pfam" id="PF03478">
    <property type="entry name" value="Beta-prop_KIB1-4"/>
    <property type="match status" value="1"/>
</dbReference>
<feature type="domain" description="KIB1-4 beta-propeller" evidence="1">
    <location>
        <begin position="76"/>
        <end position="354"/>
    </location>
</feature>
<dbReference type="Proteomes" id="UP000026961">
    <property type="component" value="Chromosome 6"/>
</dbReference>
<evidence type="ECO:0000313" key="4">
    <source>
        <dbReference type="Proteomes" id="UP000026961"/>
    </source>
</evidence>
<dbReference type="SUPFAM" id="SSF81383">
    <property type="entry name" value="F-box domain"/>
    <property type="match status" value="1"/>
</dbReference>
<proteinExistence type="predicted"/>
<dbReference type="EnsemblPlants" id="OGLUM06G18810.1">
    <property type="protein sequence ID" value="OGLUM06G18810.1"/>
    <property type="gene ID" value="OGLUM06G18810"/>
</dbReference>
<dbReference type="Pfam" id="PF12937">
    <property type="entry name" value="F-box-like"/>
    <property type="match status" value="1"/>
</dbReference>
<sequence>METAAGAGPGWPELPMDMLLEILRLLECPDVMRCAAVCTAWRAAYRDLRRRGIAASRQTPCLIYRSAAAGLNAIGMYSLSDQRPYTIPIPDPISEQRWFGSSNGWLITADCRSDIILLNPITGRRIALPPATTMQHVTLVLNEEGILDKYEVSFYDWRDRSKEHSEPDTYSLEEYRRYMYTKLVLSSDPSSDDDCIAMLIHQPYDQLPFAKVGGNSWNWLAVDYTFVDCIYHDGWFYAVTSMGVIHAFNLHGPSVVHKTIFPRIQDNNMHQEYIQRHNQVVRTLGFRVYRVSLDEQKLVRMTGIGEHALFVGHNASVCLSVKDHPTLMPNHVYFTDDDFETVFSFKSSRRDVGVCNIENNTVTKVKRYGDKFSHVDARLAYFIGLVSQPSHVQVKSSSEKREENPPATWTGKWSLPWHAHARGTLRRCRS</sequence>
<reference evidence="3" key="1">
    <citation type="submission" date="2015-04" db="UniProtKB">
        <authorList>
            <consortium name="EnsemblPlants"/>
        </authorList>
    </citation>
    <scope>IDENTIFICATION</scope>
</reference>
<dbReference type="InterPro" id="IPR001810">
    <property type="entry name" value="F-box_dom"/>
</dbReference>
<dbReference type="STRING" id="40148.A0A0E0AAM7"/>
<evidence type="ECO:0000259" key="1">
    <source>
        <dbReference type="Pfam" id="PF03478"/>
    </source>
</evidence>
<dbReference type="PANTHER" id="PTHR44586:SF6">
    <property type="entry name" value="OS11G0579600 PROTEIN"/>
    <property type="match status" value="1"/>
</dbReference>
<accession>A0A0E0AAM7</accession>
<protein>
    <recommendedName>
        <fullName evidence="5">F-box domain-containing protein</fullName>
    </recommendedName>
</protein>
<dbReference type="HOGENOM" id="CLU_597709_0_0_1"/>
<keyword evidence="4" id="KW-1185">Reference proteome</keyword>
<dbReference type="Gramene" id="OGLUM06G18810.1">
    <property type="protein sequence ID" value="OGLUM06G18810.1"/>
    <property type="gene ID" value="OGLUM06G18810"/>
</dbReference>
<dbReference type="Gene3D" id="1.20.1280.50">
    <property type="match status" value="1"/>
</dbReference>
<dbReference type="AlphaFoldDB" id="A0A0E0AAM7"/>
<dbReference type="InterPro" id="IPR005174">
    <property type="entry name" value="KIB1-4_b-propeller"/>
</dbReference>
<dbReference type="CDD" id="cd09917">
    <property type="entry name" value="F-box_SF"/>
    <property type="match status" value="1"/>
</dbReference>
<evidence type="ECO:0000259" key="2">
    <source>
        <dbReference type="Pfam" id="PF12937"/>
    </source>
</evidence>
<dbReference type="InterPro" id="IPR036047">
    <property type="entry name" value="F-box-like_dom_sf"/>
</dbReference>
<name>A0A0E0AAM7_9ORYZ</name>
<evidence type="ECO:0008006" key="5">
    <source>
        <dbReference type="Google" id="ProtNLM"/>
    </source>
</evidence>
<reference evidence="3" key="2">
    <citation type="submission" date="2018-05" db="EMBL/GenBank/DDBJ databases">
        <title>OgluRS3 (Oryza glumaepatula Reference Sequence Version 3).</title>
        <authorList>
            <person name="Zhang J."/>
            <person name="Kudrna D."/>
            <person name="Lee S."/>
            <person name="Talag J."/>
            <person name="Welchert J."/>
            <person name="Wing R.A."/>
        </authorList>
    </citation>
    <scope>NUCLEOTIDE SEQUENCE [LARGE SCALE GENOMIC DNA]</scope>
</reference>
<organism evidence="3">
    <name type="scientific">Oryza glumipatula</name>
    <dbReference type="NCBI Taxonomy" id="40148"/>
    <lineage>
        <taxon>Eukaryota</taxon>
        <taxon>Viridiplantae</taxon>
        <taxon>Streptophyta</taxon>
        <taxon>Embryophyta</taxon>
        <taxon>Tracheophyta</taxon>
        <taxon>Spermatophyta</taxon>
        <taxon>Magnoliopsida</taxon>
        <taxon>Liliopsida</taxon>
        <taxon>Poales</taxon>
        <taxon>Poaceae</taxon>
        <taxon>BOP clade</taxon>
        <taxon>Oryzoideae</taxon>
        <taxon>Oryzeae</taxon>
        <taxon>Oryzinae</taxon>
        <taxon>Oryza</taxon>
    </lineage>
</organism>
<dbReference type="PANTHER" id="PTHR44586">
    <property type="entry name" value="F-BOX DOMAIN CONTAINING PROTEIN, EXPRESSED"/>
    <property type="match status" value="1"/>
</dbReference>
<feature type="domain" description="F-box" evidence="2">
    <location>
        <begin position="11"/>
        <end position="46"/>
    </location>
</feature>